<organism evidence="1 2">
    <name type="scientific">Piscirickettsia litoralis</name>
    <dbReference type="NCBI Taxonomy" id="1891921"/>
    <lineage>
        <taxon>Bacteria</taxon>
        <taxon>Pseudomonadati</taxon>
        <taxon>Pseudomonadota</taxon>
        <taxon>Gammaproteobacteria</taxon>
        <taxon>Thiotrichales</taxon>
        <taxon>Piscirickettsiaceae</taxon>
        <taxon>Piscirickettsia</taxon>
    </lineage>
</organism>
<name>A0ABX2ZX05_9GAMM</name>
<gene>
    <name evidence="1" type="ORF">BGC07_18505</name>
</gene>
<evidence type="ECO:0000313" key="2">
    <source>
        <dbReference type="Proteomes" id="UP000094329"/>
    </source>
</evidence>
<protein>
    <submittedName>
        <fullName evidence="1">Uncharacterized protein</fullName>
    </submittedName>
</protein>
<sequence>MDELNLIKSFLNNKTDDQVETITKDWWEAIGDFPEAVWYEAKKRLVKACMIFMVTPGEFRKMCEEVEPEELGYASTKQAYTECYFNIHQQNKITQPRRWSHPTVFIASEALRAENCGRGISEHGQFKKAYLAAIYRDLNGSRLPCPPVVLPMLDRKQGKSDQCANSHLAKLKSKFGGSTNA</sequence>
<keyword evidence="2" id="KW-1185">Reference proteome</keyword>
<accession>A0ABX2ZX05</accession>
<dbReference type="Proteomes" id="UP000094329">
    <property type="component" value="Unassembled WGS sequence"/>
</dbReference>
<comment type="caution">
    <text evidence="1">The sequence shown here is derived from an EMBL/GenBank/DDBJ whole genome shotgun (WGS) entry which is preliminary data.</text>
</comment>
<evidence type="ECO:0000313" key="1">
    <source>
        <dbReference type="EMBL" id="ODN41023.1"/>
    </source>
</evidence>
<proteinExistence type="predicted"/>
<dbReference type="EMBL" id="MDTU01000008">
    <property type="protein sequence ID" value="ODN41023.1"/>
    <property type="molecule type" value="Genomic_DNA"/>
</dbReference>
<reference evidence="1 2" key="1">
    <citation type="submission" date="2016-08" db="EMBL/GenBank/DDBJ databases">
        <title>Draft genome sequence of Candidatus Piscirickettsia litoralis, from seawater.</title>
        <authorList>
            <person name="Wan X."/>
            <person name="Lee A.J."/>
            <person name="Hou S."/>
            <person name="Donachie S.P."/>
        </authorList>
    </citation>
    <scope>NUCLEOTIDE SEQUENCE [LARGE SCALE GENOMIC DNA]</scope>
    <source>
        <strain evidence="1 2">Y2</strain>
    </source>
</reference>